<name>A0A1R3GHW9_COCAP</name>
<dbReference type="Gramene" id="OMO57683">
    <property type="protein sequence ID" value="OMO57683"/>
    <property type="gene ID" value="CCACVL1_25703"/>
</dbReference>
<proteinExistence type="predicted"/>
<accession>A0A1R3GHW9</accession>
<dbReference type="AlphaFoldDB" id="A0A1R3GHW9"/>
<dbReference type="EMBL" id="AWWV01014316">
    <property type="protein sequence ID" value="OMO57683.1"/>
    <property type="molecule type" value="Genomic_DNA"/>
</dbReference>
<evidence type="ECO:0000313" key="1">
    <source>
        <dbReference type="EMBL" id="OMO57683.1"/>
    </source>
</evidence>
<keyword evidence="2" id="KW-1185">Reference proteome</keyword>
<organism evidence="1 2">
    <name type="scientific">Corchorus capsularis</name>
    <name type="common">Jute</name>
    <dbReference type="NCBI Taxonomy" id="210143"/>
    <lineage>
        <taxon>Eukaryota</taxon>
        <taxon>Viridiplantae</taxon>
        <taxon>Streptophyta</taxon>
        <taxon>Embryophyta</taxon>
        <taxon>Tracheophyta</taxon>
        <taxon>Spermatophyta</taxon>
        <taxon>Magnoliopsida</taxon>
        <taxon>eudicotyledons</taxon>
        <taxon>Gunneridae</taxon>
        <taxon>Pentapetalae</taxon>
        <taxon>rosids</taxon>
        <taxon>malvids</taxon>
        <taxon>Malvales</taxon>
        <taxon>Malvaceae</taxon>
        <taxon>Grewioideae</taxon>
        <taxon>Apeibeae</taxon>
        <taxon>Corchorus</taxon>
    </lineage>
</organism>
<protein>
    <submittedName>
        <fullName evidence="1">Uncharacterized protein</fullName>
    </submittedName>
</protein>
<reference evidence="1 2" key="1">
    <citation type="submission" date="2013-09" db="EMBL/GenBank/DDBJ databases">
        <title>Corchorus capsularis genome sequencing.</title>
        <authorList>
            <person name="Alam M."/>
            <person name="Haque M.S."/>
            <person name="Islam M.S."/>
            <person name="Emdad E.M."/>
            <person name="Islam M.M."/>
            <person name="Ahmed B."/>
            <person name="Halim A."/>
            <person name="Hossen Q.M.M."/>
            <person name="Hossain M.Z."/>
            <person name="Ahmed R."/>
            <person name="Khan M.M."/>
            <person name="Islam R."/>
            <person name="Rashid M.M."/>
            <person name="Khan S.A."/>
            <person name="Rahman M.S."/>
            <person name="Alam M."/>
        </authorList>
    </citation>
    <scope>NUCLEOTIDE SEQUENCE [LARGE SCALE GENOMIC DNA]</scope>
    <source>
        <strain evidence="2">cv. CVL-1</strain>
        <tissue evidence="1">Whole seedling</tissue>
    </source>
</reference>
<gene>
    <name evidence="1" type="ORF">CCACVL1_25703</name>
</gene>
<evidence type="ECO:0000313" key="2">
    <source>
        <dbReference type="Proteomes" id="UP000188268"/>
    </source>
</evidence>
<comment type="caution">
    <text evidence="1">The sequence shown here is derived from an EMBL/GenBank/DDBJ whole genome shotgun (WGS) entry which is preliminary data.</text>
</comment>
<sequence>MEISVRFFLSTGLTFGFKAGLVTQSLLLDELIERLVRETLIIPMV</sequence>
<dbReference type="Proteomes" id="UP000188268">
    <property type="component" value="Unassembled WGS sequence"/>
</dbReference>